<dbReference type="InterPro" id="IPR036388">
    <property type="entry name" value="WH-like_DNA-bd_sf"/>
</dbReference>
<gene>
    <name evidence="6" type="ORF">L2A60_12155</name>
</gene>
<comment type="caution">
    <text evidence="6">The sequence shown here is derived from an EMBL/GenBank/DDBJ whole genome shotgun (WGS) entry which is preliminary data.</text>
</comment>
<feature type="domain" description="HTH lysR-type" evidence="5">
    <location>
        <begin position="1"/>
        <end position="58"/>
    </location>
</feature>
<dbReference type="PANTHER" id="PTHR30126:SF39">
    <property type="entry name" value="HTH-TYPE TRANSCRIPTIONAL REGULATOR CYSL"/>
    <property type="match status" value="1"/>
</dbReference>
<evidence type="ECO:0000256" key="2">
    <source>
        <dbReference type="ARBA" id="ARBA00023015"/>
    </source>
</evidence>
<evidence type="ECO:0000256" key="4">
    <source>
        <dbReference type="ARBA" id="ARBA00023163"/>
    </source>
</evidence>
<dbReference type="CDD" id="cd08420">
    <property type="entry name" value="PBP2_CysL_like"/>
    <property type="match status" value="1"/>
</dbReference>
<evidence type="ECO:0000256" key="1">
    <source>
        <dbReference type="ARBA" id="ARBA00009437"/>
    </source>
</evidence>
<comment type="similarity">
    <text evidence="1">Belongs to the LysR transcriptional regulatory family.</text>
</comment>
<dbReference type="SUPFAM" id="SSF53850">
    <property type="entry name" value="Periplasmic binding protein-like II"/>
    <property type="match status" value="1"/>
</dbReference>
<name>A0ABS9DXH3_9PROT</name>
<evidence type="ECO:0000313" key="6">
    <source>
        <dbReference type="EMBL" id="MCF3947430.1"/>
    </source>
</evidence>
<dbReference type="EMBL" id="JAKGBZ010000023">
    <property type="protein sequence ID" value="MCF3947430.1"/>
    <property type="molecule type" value="Genomic_DNA"/>
</dbReference>
<keyword evidence="4" id="KW-0804">Transcription</keyword>
<dbReference type="SUPFAM" id="SSF46785">
    <property type="entry name" value="Winged helix' DNA-binding domain"/>
    <property type="match status" value="1"/>
</dbReference>
<dbReference type="InterPro" id="IPR000847">
    <property type="entry name" value="LysR_HTH_N"/>
</dbReference>
<evidence type="ECO:0000313" key="7">
    <source>
        <dbReference type="Proteomes" id="UP001521209"/>
    </source>
</evidence>
<accession>A0ABS9DXH3</accession>
<protein>
    <submittedName>
        <fullName evidence="6">LysR family transcriptional regulator</fullName>
    </submittedName>
</protein>
<dbReference type="InterPro" id="IPR036390">
    <property type="entry name" value="WH_DNA-bd_sf"/>
</dbReference>
<reference evidence="6 7" key="1">
    <citation type="submission" date="2022-01" db="EMBL/GenBank/DDBJ databases">
        <authorList>
            <person name="Won M."/>
            <person name="Kim S.-J."/>
            <person name="Kwon S.-W."/>
        </authorList>
    </citation>
    <scope>NUCLEOTIDE SEQUENCE [LARGE SCALE GENOMIC DNA]</scope>
    <source>
        <strain evidence="6 7">KCTC 23505</strain>
    </source>
</reference>
<dbReference type="Gene3D" id="3.40.190.290">
    <property type="match status" value="1"/>
</dbReference>
<dbReference type="Pfam" id="PF03466">
    <property type="entry name" value="LysR_substrate"/>
    <property type="match status" value="1"/>
</dbReference>
<keyword evidence="3" id="KW-0238">DNA-binding</keyword>
<dbReference type="PROSITE" id="PS50931">
    <property type="entry name" value="HTH_LYSR"/>
    <property type="match status" value="1"/>
</dbReference>
<dbReference type="PANTHER" id="PTHR30126">
    <property type="entry name" value="HTH-TYPE TRANSCRIPTIONAL REGULATOR"/>
    <property type="match status" value="1"/>
</dbReference>
<proteinExistence type="inferred from homology"/>
<keyword evidence="2" id="KW-0805">Transcription regulation</keyword>
<sequence>MTLEQLRIFVAVAEREHVTRAAEALDLTQSAASGAIAALEREFGTKLFHRVGRGIALTEAGRVFLGEARAILKRAEAASAAMRELSGLARGRLAIKASQTIANHFLPLHLVAFHRAYPGVNLAVSVGNSAQVAQAIIEGSVELGFVEGPGESLNNPLIAAELIAQDRLVLVVASGHPWAGRNGLGARDLAAGRWVLREDGSGTRAVFIDAIAALGVPYAQLDIAIELPSNEAVLAAVIGGAGATVLSESVCADSIASGRLARVELPVQSRPYYAVQHVDRYRSRAVAALLGMLREAETRV</sequence>
<dbReference type="Proteomes" id="UP001521209">
    <property type="component" value="Unassembled WGS sequence"/>
</dbReference>
<dbReference type="Gene3D" id="1.10.10.10">
    <property type="entry name" value="Winged helix-like DNA-binding domain superfamily/Winged helix DNA-binding domain"/>
    <property type="match status" value="1"/>
</dbReference>
<dbReference type="PRINTS" id="PR00039">
    <property type="entry name" value="HTHLYSR"/>
</dbReference>
<keyword evidence="7" id="KW-1185">Reference proteome</keyword>
<dbReference type="InterPro" id="IPR005119">
    <property type="entry name" value="LysR_subst-bd"/>
</dbReference>
<evidence type="ECO:0000259" key="5">
    <source>
        <dbReference type="PROSITE" id="PS50931"/>
    </source>
</evidence>
<dbReference type="Pfam" id="PF00126">
    <property type="entry name" value="HTH_1"/>
    <property type="match status" value="1"/>
</dbReference>
<organism evidence="6 7">
    <name type="scientific">Acidiphilium iwatense</name>
    <dbReference type="NCBI Taxonomy" id="768198"/>
    <lineage>
        <taxon>Bacteria</taxon>
        <taxon>Pseudomonadati</taxon>
        <taxon>Pseudomonadota</taxon>
        <taxon>Alphaproteobacteria</taxon>
        <taxon>Acetobacterales</taxon>
        <taxon>Acidocellaceae</taxon>
        <taxon>Acidiphilium</taxon>
    </lineage>
</organism>
<evidence type="ECO:0000256" key="3">
    <source>
        <dbReference type="ARBA" id="ARBA00023125"/>
    </source>
</evidence>